<dbReference type="EMBL" id="LR778301">
    <property type="protein sequence ID" value="CAB1371096.1"/>
    <property type="molecule type" value="Genomic_DNA"/>
</dbReference>
<protein>
    <recommendedName>
        <fullName evidence="1">DUF4214 domain-containing protein</fullName>
    </recommendedName>
</protein>
<dbReference type="RefSeq" id="WP_183148290.1">
    <property type="nucleotide sequence ID" value="NZ_LR778301.1"/>
</dbReference>
<dbReference type="Gene3D" id="2.150.10.10">
    <property type="entry name" value="Serralysin-like metalloprotease, C-terminal"/>
    <property type="match status" value="1"/>
</dbReference>
<dbReference type="PROSITE" id="PS00330">
    <property type="entry name" value="HEMOLYSIN_CALCIUM"/>
    <property type="match status" value="1"/>
</dbReference>
<feature type="domain" description="DUF4214" evidence="1">
    <location>
        <begin position="11"/>
        <end position="51"/>
    </location>
</feature>
<dbReference type="SUPFAM" id="SSF51120">
    <property type="entry name" value="beta-Roll"/>
    <property type="match status" value="1"/>
</dbReference>
<gene>
    <name evidence="2" type="ORF">DENOEST_3942</name>
</gene>
<dbReference type="Proteomes" id="UP000515733">
    <property type="component" value="Chromosome"/>
</dbReference>
<evidence type="ECO:0000313" key="3">
    <source>
        <dbReference type="Proteomes" id="UP000515733"/>
    </source>
</evidence>
<dbReference type="InterPro" id="IPR025282">
    <property type="entry name" value="DUF4214"/>
</dbReference>
<accession>A0A6S6XYM5</accession>
<organism evidence="2 3">
    <name type="scientific">Denitratisoma oestradiolicum</name>
    <dbReference type="NCBI Taxonomy" id="311182"/>
    <lineage>
        <taxon>Bacteria</taxon>
        <taxon>Pseudomonadati</taxon>
        <taxon>Pseudomonadota</taxon>
        <taxon>Betaproteobacteria</taxon>
        <taxon>Nitrosomonadales</taxon>
        <taxon>Sterolibacteriaceae</taxon>
        <taxon>Denitratisoma</taxon>
    </lineage>
</organism>
<dbReference type="Pfam" id="PF00353">
    <property type="entry name" value="HemolysinCabind"/>
    <property type="match status" value="2"/>
</dbReference>
<dbReference type="GO" id="GO:0005509">
    <property type="term" value="F:calcium ion binding"/>
    <property type="evidence" value="ECO:0007669"/>
    <property type="project" value="InterPro"/>
</dbReference>
<evidence type="ECO:0000259" key="1">
    <source>
        <dbReference type="Pfam" id="PF13946"/>
    </source>
</evidence>
<dbReference type="InterPro" id="IPR038255">
    <property type="entry name" value="PBS_linker_sf"/>
</dbReference>
<dbReference type="Gene3D" id="1.10.3130.20">
    <property type="entry name" value="Phycobilisome linker domain"/>
    <property type="match status" value="1"/>
</dbReference>
<sequence>MAVTAAMRTQVTQLYVALFGRAPDSEGLGYWVNEISTGAKTLVQVAQAMYDTTPARTYYPLYLTNNEIVTNFYTNVLGRTPDADGLAYWSGQLATKSAGQVIADMITAVVNYAGTDAAALTSQTLFNNKEAVAEYYAVTQQGSATNATAAISGVTATSDVSTDAAKAAIITAGTATVSAQTFTLTAAVDSGPSFVGGSGNDTFNASVAVNTGTGVYDVETLSALDIIDGGAGTDTLNYTTVGGTALPAATLTSIELINVVSDGAVTADVQNASSVTTLTAKAVANAVDIDTKGNATSVTVTGTATTVAIDDNGATGADKLATVSITGNTGNVTIGANASTDTLTSLTLINSVNGDATVTAAAGTRALALTLNGVTGPGNNVVITDDTATTLTITGTGALSSAIDLQADAATTISIAADEKITFAAIDASAATTLTVTGDSLVTFTTNTAADLGALTTVNASGNTGGLSLGTELATGVTFTGSSAADSVKLGATTKTITMGDGNDTVTLSANVGTGGTIDAGAGTADVLSLTEALAANDSLSASTTFEGKISGFERLALTTVTGSKTVDLANLDDISWVTTTAATALTLDKMTSGGTVQITAASTAVTVNVTDAALGGHNTDVLNIELKAATSGGNVDYGALTAAAVETINVNSTRSGTVVAADTNEIDLTIANVVTLNVTGDVLADLDGAALAGNALATVNASTNTGGLKVTVTGASQGIAITGSATKANTMVGGSGGDVITGGSGVDTVDGGAGDDQISGGAGADVITGGTGIDTIDLGSGVAGDTVKYGAANTLLAANRDVITNFTAGATTADTVTILAASIVDTTEAAGAGAATATQFKTISSTLAAGAATFTATGYDADTGWVMEIATTLSSNGDLSLTSAAGLNGTELLKALSSTTTASTGIAFTDTTDTGAEATAGYIIAYQNDKAYLYYAADADNSNSYEATEIALIGTFNGVTAGAFTFDNIVAA</sequence>
<feature type="domain" description="DUF4214" evidence="1">
    <location>
        <begin position="63"/>
        <end position="95"/>
    </location>
</feature>
<dbReference type="KEGG" id="doe:DENOEST_3942"/>
<reference evidence="2 3" key="1">
    <citation type="submission" date="2020-03" db="EMBL/GenBank/DDBJ databases">
        <authorList>
            <consortium name="Genoscope - CEA"/>
            <person name="William W."/>
        </authorList>
    </citation>
    <scope>NUCLEOTIDE SEQUENCE [LARGE SCALE GENOMIC DNA]</scope>
    <source>
        <strain evidence="3">DSM 16959</strain>
    </source>
</reference>
<dbReference type="InterPro" id="IPR018511">
    <property type="entry name" value="Hemolysin-typ_Ca-bd_CS"/>
</dbReference>
<name>A0A6S6XYM5_9PROT</name>
<evidence type="ECO:0000313" key="2">
    <source>
        <dbReference type="EMBL" id="CAB1371096.1"/>
    </source>
</evidence>
<dbReference type="InterPro" id="IPR011049">
    <property type="entry name" value="Serralysin-like_metalloprot_C"/>
</dbReference>
<dbReference type="PRINTS" id="PR00313">
    <property type="entry name" value="CABNDNGRPT"/>
</dbReference>
<dbReference type="InterPro" id="IPR001343">
    <property type="entry name" value="Hemolysn_Ca-bd"/>
</dbReference>
<proteinExistence type="predicted"/>
<keyword evidence="3" id="KW-1185">Reference proteome</keyword>
<dbReference type="AlphaFoldDB" id="A0A6S6XYM5"/>
<dbReference type="Pfam" id="PF13946">
    <property type="entry name" value="DUF4214"/>
    <property type="match status" value="2"/>
</dbReference>